<dbReference type="eggNOG" id="KOG0101">
    <property type="taxonomic scope" value="Eukaryota"/>
</dbReference>
<dbReference type="Ensembl" id="ENSPFOT00000026597.1">
    <property type="protein sequence ID" value="ENSPFOP00000030771.1"/>
    <property type="gene ID" value="ENSPFOG00000024212.1"/>
</dbReference>
<accession>A0A096MH80</accession>
<evidence type="ECO:0000313" key="2">
    <source>
        <dbReference type="Ensembl" id="ENSPFOP00000030771.1"/>
    </source>
</evidence>
<feature type="region of interest" description="Disordered" evidence="1">
    <location>
        <begin position="206"/>
        <end position="225"/>
    </location>
</feature>
<dbReference type="OMA" id="QPAKHER"/>
<dbReference type="EMBL" id="AYCK01027529">
    <property type="status" value="NOT_ANNOTATED_CDS"/>
    <property type="molecule type" value="Genomic_DNA"/>
</dbReference>
<reference evidence="2" key="3">
    <citation type="submission" date="2025-09" db="UniProtKB">
        <authorList>
            <consortium name="Ensembl"/>
        </authorList>
    </citation>
    <scope>IDENTIFICATION</scope>
</reference>
<dbReference type="STRING" id="48698.ENSPFOP00000030771"/>
<name>A0A096MH80_POEFO</name>
<evidence type="ECO:0000256" key="1">
    <source>
        <dbReference type="SAM" id="MobiDB-lite"/>
    </source>
</evidence>
<dbReference type="PANTHER" id="PTHR14187">
    <property type="entry name" value="ALPHA KINASE/ELONGATION FACTOR 2 KINASE"/>
    <property type="match status" value="1"/>
</dbReference>
<sequence>AGPDSLIISIDFGSGFSGYAFNVKPRQEGGETQIKRWSDGLGLDTPKTPTCILFDEHGEFMKFGYEAKTAFNNMRGGEAEKHYFFERFKTDVFSRDYWRRGIKAANEKKMTELQVFTEVLRFLKDDALKTIRSHPEGGEFTADDFTWVLTVPDTLDYSTKQFIIKSAVQAGLVTDATKDKLMFVLESEAALTWCLKLQPDGFITQNHSRDSQDQPAGAAEPGTSWNGTEWICNVWQTNI</sequence>
<dbReference type="Proteomes" id="UP000028760">
    <property type="component" value="Unassembled WGS sequence"/>
</dbReference>
<reference evidence="2" key="2">
    <citation type="submission" date="2025-08" db="UniProtKB">
        <authorList>
            <consortium name="Ensembl"/>
        </authorList>
    </citation>
    <scope>IDENTIFICATION</scope>
</reference>
<dbReference type="AlphaFoldDB" id="A0A096MH80"/>
<organism evidence="2 3">
    <name type="scientific">Poecilia formosa</name>
    <name type="common">Amazon molly</name>
    <name type="synonym">Limia formosa</name>
    <dbReference type="NCBI Taxonomy" id="48698"/>
    <lineage>
        <taxon>Eukaryota</taxon>
        <taxon>Metazoa</taxon>
        <taxon>Chordata</taxon>
        <taxon>Craniata</taxon>
        <taxon>Vertebrata</taxon>
        <taxon>Euteleostomi</taxon>
        <taxon>Actinopterygii</taxon>
        <taxon>Neopterygii</taxon>
        <taxon>Teleostei</taxon>
        <taxon>Neoteleostei</taxon>
        <taxon>Acanthomorphata</taxon>
        <taxon>Ovalentaria</taxon>
        <taxon>Atherinomorphae</taxon>
        <taxon>Cyprinodontiformes</taxon>
        <taxon>Poeciliidae</taxon>
        <taxon>Poeciliinae</taxon>
        <taxon>Poecilia</taxon>
    </lineage>
</organism>
<reference evidence="3" key="1">
    <citation type="submission" date="2013-10" db="EMBL/GenBank/DDBJ databases">
        <authorList>
            <person name="Schartl M."/>
            <person name="Warren W."/>
        </authorList>
    </citation>
    <scope>NUCLEOTIDE SEQUENCE [LARGE SCALE GENOMIC DNA]</scope>
    <source>
        <strain evidence="3">female</strain>
    </source>
</reference>
<proteinExistence type="predicted"/>
<dbReference type="InterPro" id="IPR043129">
    <property type="entry name" value="ATPase_NBD"/>
</dbReference>
<evidence type="ECO:0000313" key="3">
    <source>
        <dbReference type="Proteomes" id="UP000028760"/>
    </source>
</evidence>
<protein>
    <submittedName>
        <fullName evidence="2">Uncharacterized protein</fullName>
    </submittedName>
</protein>
<dbReference type="SUPFAM" id="SSF53067">
    <property type="entry name" value="Actin-like ATPase domain"/>
    <property type="match status" value="1"/>
</dbReference>
<dbReference type="PANTHER" id="PTHR14187:SF5">
    <property type="entry name" value="HEAT SHOCK 70 KDA PROTEIN 12A"/>
    <property type="match status" value="1"/>
</dbReference>
<dbReference type="Gene3D" id="3.30.420.40">
    <property type="match status" value="1"/>
</dbReference>
<keyword evidence="3" id="KW-1185">Reference proteome</keyword>
<dbReference type="GeneTree" id="ENSGT00940000172024"/>